<keyword evidence="2" id="KW-0808">Transferase</keyword>
<dbReference type="GO" id="GO:0016757">
    <property type="term" value="F:glycosyltransferase activity"/>
    <property type="evidence" value="ECO:0007669"/>
    <property type="project" value="InterPro"/>
</dbReference>
<dbReference type="PANTHER" id="PTHR12526:SF628">
    <property type="entry name" value="MANNOSYLGLUCOSYLGLYCERATE SYNTHASE"/>
    <property type="match status" value="1"/>
</dbReference>
<dbReference type="RefSeq" id="WP_184747329.1">
    <property type="nucleotide sequence ID" value="NZ_JACHGJ010000005.1"/>
</dbReference>
<evidence type="ECO:0000259" key="1">
    <source>
        <dbReference type="Pfam" id="PF00534"/>
    </source>
</evidence>
<organism evidence="2 3">
    <name type="scientific">Spirochaeta isovalerica</name>
    <dbReference type="NCBI Taxonomy" id="150"/>
    <lineage>
        <taxon>Bacteria</taxon>
        <taxon>Pseudomonadati</taxon>
        <taxon>Spirochaetota</taxon>
        <taxon>Spirochaetia</taxon>
        <taxon>Spirochaetales</taxon>
        <taxon>Spirochaetaceae</taxon>
        <taxon>Spirochaeta</taxon>
    </lineage>
</organism>
<dbReference type="Proteomes" id="UP000587760">
    <property type="component" value="Unassembled WGS sequence"/>
</dbReference>
<dbReference type="AlphaFoldDB" id="A0A841RAX9"/>
<name>A0A841RAX9_9SPIO</name>
<proteinExistence type="predicted"/>
<gene>
    <name evidence="2" type="ORF">HNR50_002756</name>
</gene>
<evidence type="ECO:0000313" key="3">
    <source>
        <dbReference type="Proteomes" id="UP000587760"/>
    </source>
</evidence>
<sequence length="464" mass="53860">MEKFRICFVSGKLGDVDGVSLEVDKWIEILTVLGHEIFAIAGSFSSPLKKVPKENCLELPSIRFDSEEQRYFEKMVFPHLSKHPPHLSLDRRVSLLDELVEKGTEVASTIYEFIQKKEIDVLIGENTNAMPMSLLAGTAIHKLATEKRMAVIFHHHDFWWERSRFSHNHIESFLNQIMPPTDLGVEHVVISSYAEHILRSIKRVIPHVVYNCEDFDNPPVRDEYNSHFREDFGFSADDLLFIQPTRVVPRKRIEDSVELVSRYMKRFEEDASRVHFIISLYEGDETDNTYLQALSELALNRGVRLHFIADRVESARRTDPEKGRIYTNRDVLVNADLVTYLPIWEGFGNALLEAVAAKVPIVTTTYLVYKTDIKMCGFRNVEIRDNYSREGELIITEKNLTDMNKVLNNGKIRQEMVETNFRIASKEFSFRMLRKSLERILSDYGDEIKASAKRLKKSKKNYYV</sequence>
<dbReference type="CDD" id="cd03801">
    <property type="entry name" value="GT4_PimA-like"/>
    <property type="match status" value="1"/>
</dbReference>
<keyword evidence="3" id="KW-1185">Reference proteome</keyword>
<dbReference type="SUPFAM" id="SSF53756">
    <property type="entry name" value="UDP-Glycosyltransferase/glycogen phosphorylase"/>
    <property type="match status" value="1"/>
</dbReference>
<protein>
    <submittedName>
        <fullName evidence="2">Glycosyltransferase involved in cell wall biosynthesis</fullName>
    </submittedName>
</protein>
<dbReference type="InterPro" id="IPR001296">
    <property type="entry name" value="Glyco_trans_1"/>
</dbReference>
<feature type="domain" description="Glycosyl transferase family 1" evidence="1">
    <location>
        <begin position="229"/>
        <end position="366"/>
    </location>
</feature>
<accession>A0A841RAX9</accession>
<reference evidence="2 3" key="1">
    <citation type="submission" date="2020-08" db="EMBL/GenBank/DDBJ databases">
        <title>Genomic Encyclopedia of Type Strains, Phase IV (KMG-IV): sequencing the most valuable type-strain genomes for metagenomic binning, comparative biology and taxonomic classification.</title>
        <authorList>
            <person name="Goeker M."/>
        </authorList>
    </citation>
    <scope>NUCLEOTIDE SEQUENCE [LARGE SCALE GENOMIC DNA]</scope>
    <source>
        <strain evidence="2 3">DSM 2461</strain>
    </source>
</reference>
<dbReference type="PANTHER" id="PTHR12526">
    <property type="entry name" value="GLYCOSYLTRANSFERASE"/>
    <property type="match status" value="1"/>
</dbReference>
<evidence type="ECO:0000313" key="2">
    <source>
        <dbReference type="EMBL" id="MBB6481083.1"/>
    </source>
</evidence>
<comment type="caution">
    <text evidence="2">The sequence shown here is derived from an EMBL/GenBank/DDBJ whole genome shotgun (WGS) entry which is preliminary data.</text>
</comment>
<dbReference type="Pfam" id="PF00534">
    <property type="entry name" value="Glycos_transf_1"/>
    <property type="match status" value="1"/>
</dbReference>
<dbReference type="EMBL" id="JACHGJ010000005">
    <property type="protein sequence ID" value="MBB6481083.1"/>
    <property type="molecule type" value="Genomic_DNA"/>
</dbReference>
<dbReference type="Gene3D" id="3.40.50.2000">
    <property type="entry name" value="Glycogen Phosphorylase B"/>
    <property type="match status" value="2"/>
</dbReference>